<keyword evidence="5" id="KW-1185">Reference proteome</keyword>
<dbReference type="GO" id="GO:0052689">
    <property type="term" value="F:carboxylic ester hydrolase activity"/>
    <property type="evidence" value="ECO:0007669"/>
    <property type="project" value="UniProtKB-ARBA"/>
</dbReference>
<dbReference type="RefSeq" id="WP_130290192.1">
    <property type="nucleotide sequence ID" value="NZ_SHKL01000001.1"/>
</dbReference>
<dbReference type="InterPro" id="IPR029058">
    <property type="entry name" value="AB_hydrolase_fold"/>
</dbReference>
<organism evidence="4 5">
    <name type="scientific">Pseudonocardia sediminis</name>
    <dbReference type="NCBI Taxonomy" id="1397368"/>
    <lineage>
        <taxon>Bacteria</taxon>
        <taxon>Bacillati</taxon>
        <taxon>Actinomycetota</taxon>
        <taxon>Actinomycetes</taxon>
        <taxon>Pseudonocardiales</taxon>
        <taxon>Pseudonocardiaceae</taxon>
        <taxon>Pseudonocardia</taxon>
    </lineage>
</organism>
<protein>
    <submittedName>
        <fullName evidence="4">Serine aminopeptidase S33 family</fullName>
    </submittedName>
</protein>
<proteinExistence type="inferred from homology"/>
<evidence type="ECO:0000256" key="2">
    <source>
        <dbReference type="ARBA" id="ARBA00022801"/>
    </source>
</evidence>
<dbReference type="Gene3D" id="3.40.50.1820">
    <property type="entry name" value="alpha/beta hydrolase"/>
    <property type="match status" value="1"/>
</dbReference>
<accession>A0A4Q7UV45</accession>
<dbReference type="InterPro" id="IPR050261">
    <property type="entry name" value="FrsA_esterase"/>
</dbReference>
<dbReference type="AlphaFoldDB" id="A0A4Q7UV45"/>
<dbReference type="OrthoDB" id="5902829at2"/>
<dbReference type="PANTHER" id="PTHR22946:SF9">
    <property type="entry name" value="POLYKETIDE TRANSFERASE AF380"/>
    <property type="match status" value="1"/>
</dbReference>
<evidence type="ECO:0000259" key="3">
    <source>
        <dbReference type="Pfam" id="PF12146"/>
    </source>
</evidence>
<keyword evidence="2" id="KW-0378">Hydrolase</keyword>
<name>A0A4Q7UV45_PSEST</name>
<gene>
    <name evidence="4" type="ORF">EV383_2662</name>
</gene>
<dbReference type="GO" id="GO:0004177">
    <property type="term" value="F:aminopeptidase activity"/>
    <property type="evidence" value="ECO:0007669"/>
    <property type="project" value="UniProtKB-KW"/>
</dbReference>
<dbReference type="InterPro" id="IPR022742">
    <property type="entry name" value="Hydrolase_4"/>
</dbReference>
<keyword evidence="4" id="KW-0031">Aminopeptidase</keyword>
<dbReference type="Proteomes" id="UP000291591">
    <property type="component" value="Unassembled WGS sequence"/>
</dbReference>
<comment type="caution">
    <text evidence="4">The sequence shown here is derived from an EMBL/GenBank/DDBJ whole genome shotgun (WGS) entry which is preliminary data.</text>
</comment>
<evidence type="ECO:0000313" key="4">
    <source>
        <dbReference type="EMBL" id="RZT85782.1"/>
    </source>
</evidence>
<evidence type="ECO:0000313" key="5">
    <source>
        <dbReference type="Proteomes" id="UP000291591"/>
    </source>
</evidence>
<comment type="similarity">
    <text evidence="1">Belongs to the AB hydrolase superfamily.</text>
</comment>
<dbReference type="Pfam" id="PF12146">
    <property type="entry name" value="Hydrolase_4"/>
    <property type="match status" value="1"/>
</dbReference>
<feature type="domain" description="Serine aminopeptidase S33" evidence="3">
    <location>
        <begin position="39"/>
        <end position="267"/>
    </location>
</feature>
<keyword evidence="4" id="KW-0645">Protease</keyword>
<reference evidence="4 5" key="1">
    <citation type="submission" date="2019-02" db="EMBL/GenBank/DDBJ databases">
        <title>Sequencing the genomes of 1000 actinobacteria strains.</title>
        <authorList>
            <person name="Klenk H.-P."/>
        </authorList>
    </citation>
    <scope>NUCLEOTIDE SEQUENCE [LARGE SCALE GENOMIC DNA]</scope>
    <source>
        <strain evidence="4 5">DSM 45779</strain>
    </source>
</reference>
<dbReference type="SUPFAM" id="SSF53474">
    <property type="entry name" value="alpha/beta-Hydrolases"/>
    <property type="match status" value="1"/>
</dbReference>
<dbReference type="PANTHER" id="PTHR22946">
    <property type="entry name" value="DIENELACTONE HYDROLASE DOMAIN-CONTAINING PROTEIN-RELATED"/>
    <property type="match status" value="1"/>
</dbReference>
<sequence length="304" mass="32467">MTPCVHSAVWERRDVEFVSGADRCRGWLYLPAGRPRPPVVVLGHGAGGTREMGLDAYAERFAAAGLAVLAFTYRYFGDSGGEPRQMLSVRRQLEDWDAALAFVTTLSEVDGTCPAIWGSSLGGGHVLRVAARHREVRAVVSQCPFTDGVASALGLGPGTLRLLPAVARDVVAGLLGRPPVTVPLAGTPDSPGLMSTPDALPGYLALAPREGGFVNAVLARALPQLVIYRPGRGARSVAAPLLVCISETDSVAPPRATLRHVRRAPHVELHHDRAGHFDFYLGEAFERLVARQTDFLVRHLAVPA</sequence>
<dbReference type="EMBL" id="SHKL01000001">
    <property type="protein sequence ID" value="RZT85782.1"/>
    <property type="molecule type" value="Genomic_DNA"/>
</dbReference>
<evidence type="ECO:0000256" key="1">
    <source>
        <dbReference type="ARBA" id="ARBA00008645"/>
    </source>
</evidence>